<dbReference type="GO" id="GO:0016020">
    <property type="term" value="C:membrane"/>
    <property type="evidence" value="ECO:0007669"/>
    <property type="project" value="UniProtKB-SubCell"/>
</dbReference>
<accession>A0A0M4QJ89</accession>
<dbReference type="EMBL" id="CP012677">
    <property type="protein sequence ID" value="ALE94142.1"/>
    <property type="molecule type" value="Genomic_DNA"/>
</dbReference>
<evidence type="ECO:0000313" key="8">
    <source>
        <dbReference type="Proteomes" id="UP000062833"/>
    </source>
</evidence>
<dbReference type="Pfam" id="PF04138">
    <property type="entry name" value="GtrA_DPMS_TM"/>
    <property type="match status" value="1"/>
</dbReference>
<dbReference type="KEGG" id="aaq:AOC05_09860"/>
<gene>
    <name evidence="7" type="ORF">AOC05_09860</name>
</gene>
<evidence type="ECO:0000256" key="3">
    <source>
        <dbReference type="ARBA" id="ARBA00022989"/>
    </source>
</evidence>
<organism evidence="7 8">
    <name type="scientific">Arthrobacter alpinus</name>
    <dbReference type="NCBI Taxonomy" id="656366"/>
    <lineage>
        <taxon>Bacteria</taxon>
        <taxon>Bacillati</taxon>
        <taxon>Actinomycetota</taxon>
        <taxon>Actinomycetes</taxon>
        <taxon>Micrococcales</taxon>
        <taxon>Micrococcaceae</taxon>
        <taxon>Arthrobacter</taxon>
    </lineage>
</organism>
<feature type="transmembrane region" description="Helical" evidence="5">
    <location>
        <begin position="83"/>
        <end position="104"/>
    </location>
</feature>
<feature type="transmembrane region" description="Helical" evidence="5">
    <location>
        <begin position="20"/>
        <end position="38"/>
    </location>
</feature>
<evidence type="ECO:0000256" key="5">
    <source>
        <dbReference type="SAM" id="Phobius"/>
    </source>
</evidence>
<protein>
    <recommendedName>
        <fullName evidence="6">GtrA/DPMS transmembrane domain-containing protein</fullName>
    </recommendedName>
</protein>
<proteinExistence type="predicted"/>
<evidence type="ECO:0000256" key="1">
    <source>
        <dbReference type="ARBA" id="ARBA00004141"/>
    </source>
</evidence>
<reference evidence="8" key="1">
    <citation type="submission" date="2015-09" db="EMBL/GenBank/DDBJ databases">
        <title>Complete genome of Arthrobacter alpinus strain R3.8.</title>
        <authorList>
            <person name="See-Too W.S."/>
            <person name="Chan K.G."/>
        </authorList>
    </citation>
    <scope>NUCLEOTIDE SEQUENCE [LARGE SCALE GENOMIC DNA]</scope>
    <source>
        <strain evidence="8">R3.8</strain>
    </source>
</reference>
<keyword evidence="8" id="KW-1185">Reference proteome</keyword>
<evidence type="ECO:0000256" key="4">
    <source>
        <dbReference type="ARBA" id="ARBA00023136"/>
    </source>
</evidence>
<dbReference type="GO" id="GO:0000271">
    <property type="term" value="P:polysaccharide biosynthetic process"/>
    <property type="evidence" value="ECO:0007669"/>
    <property type="project" value="InterPro"/>
</dbReference>
<dbReference type="PATRIC" id="fig|656366.3.peg.2130"/>
<feature type="transmembrane region" description="Helical" evidence="5">
    <location>
        <begin position="110"/>
        <end position="131"/>
    </location>
</feature>
<sequence length="156" mass="17346">MTKSPVWRRYPVLAAQLRGFGVVAVICTVTSMAIYAGLRPTLGTQWANAISLILCSVLNTDLNRRFSFGVTGKELWWRDQRRGLWIMFLALGITSGSLWLLWAIAPHASITVELGVIVAGNIASAITRFLLLRYWIFRRLRPTLPETDGAGRTATA</sequence>
<feature type="domain" description="GtrA/DPMS transmembrane" evidence="6">
    <location>
        <begin position="20"/>
        <end position="137"/>
    </location>
</feature>
<dbReference type="InterPro" id="IPR007267">
    <property type="entry name" value="GtrA_DPMS_TM"/>
</dbReference>
<name>A0A0M4QJ89_9MICC</name>
<evidence type="ECO:0000256" key="2">
    <source>
        <dbReference type="ARBA" id="ARBA00022692"/>
    </source>
</evidence>
<evidence type="ECO:0000259" key="6">
    <source>
        <dbReference type="Pfam" id="PF04138"/>
    </source>
</evidence>
<evidence type="ECO:0000313" key="7">
    <source>
        <dbReference type="EMBL" id="ALE94142.1"/>
    </source>
</evidence>
<keyword evidence="4 5" id="KW-0472">Membrane</keyword>
<keyword evidence="2 5" id="KW-0812">Transmembrane</keyword>
<dbReference type="Proteomes" id="UP000062833">
    <property type="component" value="Chromosome"/>
</dbReference>
<dbReference type="AlphaFoldDB" id="A0A0M4QJ89"/>
<comment type="subcellular location">
    <subcellularLocation>
        <location evidence="1">Membrane</location>
        <topology evidence="1">Multi-pass membrane protein</topology>
    </subcellularLocation>
</comment>
<keyword evidence="3 5" id="KW-1133">Transmembrane helix</keyword>